<name>A0AAV0I7J6_9ROSI</name>
<dbReference type="SUPFAM" id="SSF54001">
    <property type="entry name" value="Cysteine proteinases"/>
    <property type="match status" value="2"/>
</dbReference>
<keyword evidence="2" id="KW-0833">Ubl conjugation pathway</keyword>
<dbReference type="GO" id="GO:0016579">
    <property type="term" value="P:protein deubiquitination"/>
    <property type="evidence" value="ECO:0007669"/>
    <property type="project" value="InterPro"/>
</dbReference>
<dbReference type="FunFam" id="2.60.210.10:FF:000005">
    <property type="entry name" value="Ubiquitin carboxyl-terminal hydrolase 13"/>
    <property type="match status" value="1"/>
</dbReference>
<dbReference type="Pfam" id="PF22486">
    <property type="entry name" value="MATH_2"/>
    <property type="match status" value="1"/>
</dbReference>
<proteinExistence type="inferred from homology"/>
<dbReference type="InterPro" id="IPR050164">
    <property type="entry name" value="Peptidase_C19"/>
</dbReference>
<dbReference type="SMART" id="SM00061">
    <property type="entry name" value="MATH"/>
    <property type="match status" value="1"/>
</dbReference>
<dbReference type="CDD" id="cd00121">
    <property type="entry name" value="MATH"/>
    <property type="match status" value="1"/>
</dbReference>
<gene>
    <name evidence="6" type="ORF">LITE_LOCUS7614</name>
</gene>
<dbReference type="PROSITE" id="PS50144">
    <property type="entry name" value="MATH"/>
    <property type="match status" value="1"/>
</dbReference>
<evidence type="ECO:0000256" key="2">
    <source>
        <dbReference type="RuleBase" id="RU366025"/>
    </source>
</evidence>
<dbReference type="GO" id="GO:0031647">
    <property type="term" value="P:regulation of protein stability"/>
    <property type="evidence" value="ECO:0007669"/>
    <property type="project" value="TreeGrafter"/>
</dbReference>
<keyword evidence="7" id="KW-1185">Reference proteome</keyword>
<dbReference type="InterPro" id="IPR001394">
    <property type="entry name" value="Peptidase_C19_UCH"/>
</dbReference>
<keyword evidence="2" id="KW-0645">Protease</keyword>
<dbReference type="InterPro" id="IPR028889">
    <property type="entry name" value="USP"/>
</dbReference>
<dbReference type="GO" id="GO:0005829">
    <property type="term" value="C:cytosol"/>
    <property type="evidence" value="ECO:0007669"/>
    <property type="project" value="TreeGrafter"/>
</dbReference>
<comment type="caution">
    <text evidence="6">The sequence shown here is derived from an EMBL/GenBank/DDBJ whole genome shotgun (WGS) entry which is preliminary data.</text>
</comment>
<evidence type="ECO:0000256" key="1">
    <source>
        <dbReference type="ARBA" id="ARBA00009085"/>
    </source>
</evidence>
<dbReference type="CDD" id="cd02659">
    <property type="entry name" value="peptidase_C19C"/>
    <property type="match status" value="1"/>
</dbReference>
<feature type="domain" description="MATH" evidence="4">
    <location>
        <begin position="205"/>
        <end position="330"/>
    </location>
</feature>
<evidence type="ECO:0000259" key="4">
    <source>
        <dbReference type="PROSITE" id="PS50144"/>
    </source>
</evidence>
<keyword evidence="2" id="KW-0378">Hydrolase</keyword>
<evidence type="ECO:0000259" key="5">
    <source>
        <dbReference type="PROSITE" id="PS50235"/>
    </source>
</evidence>
<dbReference type="Gene3D" id="3.90.70.10">
    <property type="entry name" value="Cysteine proteinases"/>
    <property type="match status" value="2"/>
</dbReference>
<dbReference type="EC" id="3.4.19.12" evidence="2"/>
<dbReference type="PROSITE" id="PS00972">
    <property type="entry name" value="USP_1"/>
    <property type="match status" value="1"/>
</dbReference>
<dbReference type="PROSITE" id="PS50235">
    <property type="entry name" value="USP_3"/>
    <property type="match status" value="1"/>
</dbReference>
<feature type="region of interest" description="Disordered" evidence="3">
    <location>
        <begin position="42"/>
        <end position="68"/>
    </location>
</feature>
<organism evidence="6 7">
    <name type="scientific">Linum tenue</name>
    <dbReference type="NCBI Taxonomy" id="586396"/>
    <lineage>
        <taxon>Eukaryota</taxon>
        <taxon>Viridiplantae</taxon>
        <taxon>Streptophyta</taxon>
        <taxon>Embryophyta</taxon>
        <taxon>Tracheophyta</taxon>
        <taxon>Spermatophyta</taxon>
        <taxon>Magnoliopsida</taxon>
        <taxon>eudicotyledons</taxon>
        <taxon>Gunneridae</taxon>
        <taxon>Pentapetalae</taxon>
        <taxon>rosids</taxon>
        <taxon>fabids</taxon>
        <taxon>Malpighiales</taxon>
        <taxon>Linaceae</taxon>
        <taxon>Linum</taxon>
    </lineage>
</organism>
<dbReference type="GO" id="GO:0004843">
    <property type="term" value="F:cysteine-type deubiquitinase activity"/>
    <property type="evidence" value="ECO:0007669"/>
    <property type="project" value="UniProtKB-UniRule"/>
</dbReference>
<feature type="domain" description="USP" evidence="5">
    <location>
        <begin position="348"/>
        <end position="804"/>
    </location>
</feature>
<dbReference type="Gene3D" id="2.60.210.10">
    <property type="entry name" value="Apoptosis, Tumor Necrosis Factor Receptor Associated Protein 2, Chain A"/>
    <property type="match status" value="1"/>
</dbReference>
<dbReference type="Pfam" id="PF00443">
    <property type="entry name" value="UCH"/>
    <property type="match status" value="2"/>
</dbReference>
<dbReference type="SUPFAM" id="SSF49599">
    <property type="entry name" value="TRAF domain-like"/>
    <property type="match status" value="1"/>
</dbReference>
<evidence type="ECO:0000256" key="3">
    <source>
        <dbReference type="SAM" id="MobiDB-lite"/>
    </source>
</evidence>
<dbReference type="InterPro" id="IPR018200">
    <property type="entry name" value="USP_CS"/>
</dbReference>
<dbReference type="InterPro" id="IPR008974">
    <property type="entry name" value="TRAF-like"/>
</dbReference>
<dbReference type="EMBL" id="CAMGYJ010000003">
    <property type="protein sequence ID" value="CAI0392619.1"/>
    <property type="molecule type" value="Genomic_DNA"/>
</dbReference>
<dbReference type="AlphaFoldDB" id="A0AAV0I7J6"/>
<dbReference type="PROSITE" id="PS00973">
    <property type="entry name" value="USP_2"/>
    <property type="match status" value="1"/>
</dbReference>
<comment type="function">
    <text evidence="2">Recognizes and hydrolyzes the peptide bond at the C-terminal Gly of ubiquitin. Involved in the processing of poly-ubiquitin precursors as well as that of ubiquitinated proteins.</text>
</comment>
<feature type="compositionally biased region" description="Basic residues" evidence="3">
    <location>
        <begin position="46"/>
        <end position="55"/>
    </location>
</feature>
<dbReference type="PANTHER" id="PTHR24006:SF644">
    <property type="entry name" value="UBIQUITIN CARBOXYL-TERMINAL HYDROLASE 7"/>
    <property type="match status" value="1"/>
</dbReference>
<dbReference type="GO" id="GO:0006508">
    <property type="term" value="P:proteolysis"/>
    <property type="evidence" value="ECO:0007669"/>
    <property type="project" value="UniProtKB-KW"/>
</dbReference>
<keyword evidence="2" id="KW-0788">Thiol protease</keyword>
<reference evidence="6" key="1">
    <citation type="submission" date="2022-08" db="EMBL/GenBank/DDBJ databases">
        <authorList>
            <person name="Gutierrez-Valencia J."/>
        </authorList>
    </citation>
    <scope>NUCLEOTIDE SEQUENCE</scope>
</reference>
<dbReference type="InterPro" id="IPR038765">
    <property type="entry name" value="Papain-like_cys_pep_sf"/>
</dbReference>
<protein>
    <recommendedName>
        <fullName evidence="2">Ubiquitin carboxyl-terminal hydrolase</fullName>
        <ecNumber evidence="2">3.4.19.12</ecNumber>
    </recommendedName>
</protein>
<comment type="catalytic activity">
    <reaction evidence="2">
        <text>Thiol-dependent hydrolysis of ester, thioester, amide, peptide and isopeptide bonds formed by the C-terminal Gly of ubiquitin (a 76-residue protein attached to proteins as an intracellular targeting signal).</text>
        <dbReference type="EC" id="3.4.19.12"/>
    </reaction>
</comment>
<dbReference type="PANTHER" id="PTHR24006">
    <property type="entry name" value="UBIQUITIN CARBOXYL-TERMINAL HYDROLASE"/>
    <property type="match status" value="1"/>
</dbReference>
<comment type="similarity">
    <text evidence="1 2">Belongs to the peptidase C19 family.</text>
</comment>
<evidence type="ECO:0000313" key="7">
    <source>
        <dbReference type="Proteomes" id="UP001154282"/>
    </source>
</evidence>
<dbReference type="GO" id="GO:0005634">
    <property type="term" value="C:nucleus"/>
    <property type="evidence" value="ECO:0007669"/>
    <property type="project" value="TreeGrafter"/>
</dbReference>
<dbReference type="InterPro" id="IPR002083">
    <property type="entry name" value="MATH/TRAF_dom"/>
</dbReference>
<accession>A0AAV0I7J6</accession>
<evidence type="ECO:0000313" key="6">
    <source>
        <dbReference type="EMBL" id="CAI0392619.1"/>
    </source>
</evidence>
<dbReference type="Proteomes" id="UP001154282">
    <property type="component" value="Unassembled WGS sequence"/>
</dbReference>
<sequence length="821" mass="94105">MPRSTDGVGDAGGSCGVETADGRWCGGEILWRWRRRRQEALLATKRDKKRRRSGRRGAANGDGEQGVGAGLMRLRMPTAGSVNGGRKKFFRSRAQVLLAEDSGVSSVLESLSSRLRLPSVSLNFTSPHFSIRASATRFHPERPSLLLHPSPSLMTIMIATPLDQEDEELQVPHPDSGEVQPMEEAPVELAASTVEAQPVEKPPRSLKFTWKIENFARINKKMDYSDTFGVDGYKWRILIYPKGIDVGHLSIFLDVADNSTLPYGWKRFAKFSLAVVNQFDNKCSIRKDVEHTFNGTTSNWGFKSFMPLSDMFDPTKGYLVNDTLIVEAVVRDFLDDWSYDSKEKKGYAGLMNQGATCYMNSLLQVLYHIPRFKRAVYSIRTIGNDKPSGSFTSALQNLFFRLQAKTTRVSTKELTKSFGWKINDSFRQHDVQEFNRVLCEKLEDAMKGTTAEGTIKMLFEGEFMSYIRCLSVDYNSTRKEFFYDLQLDVTGCKDVYASFDKYVEVEQLSGDNRYHAEGHGLQDANKRVLFLRFPPVLQLHLKRFEYDKSQGTSLKASLILLFNVNCVLQINDRYEYPLQLDLDREGRKYLSPDADYSVCNLYTLHSVLVHAGRENAGHYYAFIRPPVSDEWYKFDDEHVTKEDVKRVLEEYGGEEEDANKRFLFLRFPPVLQLHLKRFEYDQSQGTSLKASLILLFNVNCVLQINDRYEYPLQLDLEREGRKYLSPDADYSVCNLYTLHSVLVHAGRANAGQYYAFIRPLVSDEWYKFDDEHVTKEDVKRVLEEYGGEEETENSNAYMLVYIRESAAVRRSDVMERESGEP</sequence>